<gene>
    <name evidence="1" type="ORF">F9K24_01700</name>
</gene>
<dbReference type="PROSITE" id="PS51257">
    <property type="entry name" value="PROKAR_LIPOPROTEIN"/>
    <property type="match status" value="1"/>
</dbReference>
<name>A0A833H5W5_9LEPT</name>
<evidence type="ECO:0000313" key="1">
    <source>
        <dbReference type="EMBL" id="KAB2935468.1"/>
    </source>
</evidence>
<dbReference type="Proteomes" id="UP000460298">
    <property type="component" value="Unassembled WGS sequence"/>
</dbReference>
<dbReference type="AlphaFoldDB" id="A0A833H5W5"/>
<dbReference type="EMBL" id="WBUI01000001">
    <property type="protein sequence ID" value="KAB2935468.1"/>
    <property type="molecule type" value="Genomic_DNA"/>
</dbReference>
<accession>A0A833H5W5</accession>
<sequence>MRIAGFLLVVALLSSCLTGAMRWNTDRRVRAASESSQACKYYARGEEDRSYIGMWDAVGMISAPVLDVGIIYSLGLSNPWYGFGYFTLGYPIAASERFPPWSFGRWCGSPQTPQQPPYEYYYMLESTRDSCEQTEQRERYLDALFLDSQGIKVNWQQVESGKSLPSLPVQLKRLPVPAEEGICVYAYYMPGGEEAFKKEMVAQKKEPNEE</sequence>
<reference evidence="1 2" key="1">
    <citation type="submission" date="2019-10" db="EMBL/GenBank/DDBJ databases">
        <title>Extracellular Electron Transfer in a Candidatus Methanoperedens spp. Enrichment Culture.</title>
        <authorList>
            <person name="Berger S."/>
            <person name="Rangel Shaw D."/>
            <person name="Berben T."/>
            <person name="In 'T Zandt M."/>
            <person name="Frank J."/>
            <person name="Reimann J."/>
            <person name="Jetten M.S.M."/>
            <person name="Welte C.U."/>
        </authorList>
    </citation>
    <scope>NUCLEOTIDE SEQUENCE [LARGE SCALE GENOMIC DNA]</scope>
    <source>
        <strain evidence="1">SB12</strain>
    </source>
</reference>
<protein>
    <recommendedName>
        <fullName evidence="3">Lipoprotein</fullName>
    </recommendedName>
</protein>
<proteinExistence type="predicted"/>
<organism evidence="1 2">
    <name type="scientific">Leptonema illini</name>
    <dbReference type="NCBI Taxonomy" id="183"/>
    <lineage>
        <taxon>Bacteria</taxon>
        <taxon>Pseudomonadati</taxon>
        <taxon>Spirochaetota</taxon>
        <taxon>Spirochaetia</taxon>
        <taxon>Leptospirales</taxon>
        <taxon>Leptospiraceae</taxon>
        <taxon>Leptonema</taxon>
    </lineage>
</organism>
<evidence type="ECO:0008006" key="3">
    <source>
        <dbReference type="Google" id="ProtNLM"/>
    </source>
</evidence>
<evidence type="ECO:0000313" key="2">
    <source>
        <dbReference type="Proteomes" id="UP000460298"/>
    </source>
</evidence>
<comment type="caution">
    <text evidence="1">The sequence shown here is derived from an EMBL/GenBank/DDBJ whole genome shotgun (WGS) entry which is preliminary data.</text>
</comment>